<gene>
    <name evidence="1" type="ORF">AB0A76_34535</name>
</gene>
<reference evidence="1 2" key="1">
    <citation type="submission" date="2024-06" db="EMBL/GenBank/DDBJ databases">
        <title>The Natural Products Discovery Center: Release of the First 8490 Sequenced Strains for Exploring Actinobacteria Biosynthetic Diversity.</title>
        <authorList>
            <person name="Kalkreuter E."/>
            <person name="Kautsar S.A."/>
            <person name="Yang D."/>
            <person name="Bader C.D."/>
            <person name="Teijaro C.N."/>
            <person name="Fluegel L."/>
            <person name="Davis C.M."/>
            <person name="Simpson J.R."/>
            <person name="Lauterbach L."/>
            <person name="Steele A.D."/>
            <person name="Gui C."/>
            <person name="Meng S."/>
            <person name="Li G."/>
            <person name="Viehrig K."/>
            <person name="Ye F."/>
            <person name="Su P."/>
            <person name="Kiefer A.F."/>
            <person name="Nichols A."/>
            <person name="Cepeda A.J."/>
            <person name="Yan W."/>
            <person name="Fan B."/>
            <person name="Jiang Y."/>
            <person name="Adhikari A."/>
            <person name="Zheng C.-J."/>
            <person name="Schuster L."/>
            <person name="Cowan T.M."/>
            <person name="Smanski M.J."/>
            <person name="Chevrette M.G."/>
            <person name="De Carvalho L.P.S."/>
            <person name="Shen B."/>
        </authorList>
    </citation>
    <scope>NUCLEOTIDE SEQUENCE [LARGE SCALE GENOMIC DNA]</scope>
    <source>
        <strain evidence="1 2">NPDC045705</strain>
    </source>
</reference>
<dbReference type="Proteomes" id="UP001551210">
    <property type="component" value="Unassembled WGS sequence"/>
</dbReference>
<comment type="caution">
    <text evidence="1">The sequence shown here is derived from an EMBL/GenBank/DDBJ whole genome shotgun (WGS) entry which is preliminary data.</text>
</comment>
<evidence type="ECO:0000313" key="1">
    <source>
        <dbReference type="EMBL" id="MEU7298253.1"/>
    </source>
</evidence>
<keyword evidence="2" id="KW-1185">Reference proteome</keyword>
<name>A0ABV3D8K9_STREX</name>
<proteinExistence type="predicted"/>
<evidence type="ECO:0000313" key="2">
    <source>
        <dbReference type="Proteomes" id="UP001551210"/>
    </source>
</evidence>
<organism evidence="1 2">
    <name type="scientific">Streptomyces exfoliatus</name>
    <name type="common">Streptomyces hydrogenans</name>
    <dbReference type="NCBI Taxonomy" id="1905"/>
    <lineage>
        <taxon>Bacteria</taxon>
        <taxon>Bacillati</taxon>
        <taxon>Actinomycetota</taxon>
        <taxon>Actinomycetes</taxon>
        <taxon>Kitasatosporales</taxon>
        <taxon>Streptomycetaceae</taxon>
        <taxon>Streptomyces</taxon>
    </lineage>
</organism>
<dbReference type="EMBL" id="JBEZAM010000105">
    <property type="protein sequence ID" value="MEU7298253.1"/>
    <property type="molecule type" value="Genomic_DNA"/>
</dbReference>
<accession>A0ABV3D8K9</accession>
<sequence>MGKRERARTAAVGGVQGELVLAAMPAAGGVLVPFEMPDPTPSCADH</sequence>
<dbReference type="RefSeq" id="WP_359216970.1">
    <property type="nucleotide sequence ID" value="NZ_JBEZAM010000105.1"/>
</dbReference>
<protein>
    <submittedName>
        <fullName evidence="1">Uncharacterized protein</fullName>
    </submittedName>
</protein>